<gene>
    <name evidence="1" type="ORF">AC579_1928</name>
</gene>
<name>A0A139HFK3_9PEZI</name>
<protein>
    <submittedName>
        <fullName evidence="1">Uncharacterized protein</fullName>
    </submittedName>
</protein>
<keyword evidence="2" id="KW-1185">Reference proteome</keyword>
<comment type="caution">
    <text evidence="1">The sequence shown here is derived from an EMBL/GenBank/DDBJ whole genome shotgun (WGS) entry which is preliminary data.</text>
</comment>
<evidence type="ECO:0000313" key="2">
    <source>
        <dbReference type="Proteomes" id="UP000073492"/>
    </source>
</evidence>
<dbReference type="EMBL" id="LFZO01000662">
    <property type="protein sequence ID" value="KXT01207.1"/>
    <property type="molecule type" value="Genomic_DNA"/>
</dbReference>
<sequence>MNAMMESVLSYNDIEMTRSRDKKSGRNAGAYCAVQILQAGHRHYSRCINPAARENIHTTAIAMSTDMANWNSPS</sequence>
<reference evidence="1 2" key="1">
    <citation type="submission" date="2015-07" db="EMBL/GenBank/DDBJ databases">
        <title>Comparative genomics of the Sigatoka disease complex on banana suggests a link between parallel evolutionary changes in Pseudocercospora fijiensis and Pseudocercospora eumusae and increased virulence on the banana host.</title>
        <authorList>
            <person name="Chang T.-C."/>
            <person name="Salvucci A."/>
            <person name="Crous P.W."/>
            <person name="Stergiopoulos I."/>
        </authorList>
    </citation>
    <scope>NUCLEOTIDE SEQUENCE [LARGE SCALE GENOMIC DNA]</scope>
    <source>
        <strain evidence="1 2">CBS 116634</strain>
    </source>
</reference>
<dbReference type="AlphaFoldDB" id="A0A139HFK3"/>
<evidence type="ECO:0000313" key="1">
    <source>
        <dbReference type="EMBL" id="KXT01207.1"/>
    </source>
</evidence>
<organism evidence="1 2">
    <name type="scientific">Pseudocercospora musae</name>
    <dbReference type="NCBI Taxonomy" id="113226"/>
    <lineage>
        <taxon>Eukaryota</taxon>
        <taxon>Fungi</taxon>
        <taxon>Dikarya</taxon>
        <taxon>Ascomycota</taxon>
        <taxon>Pezizomycotina</taxon>
        <taxon>Dothideomycetes</taxon>
        <taxon>Dothideomycetidae</taxon>
        <taxon>Mycosphaerellales</taxon>
        <taxon>Mycosphaerellaceae</taxon>
        <taxon>Pseudocercospora</taxon>
    </lineage>
</organism>
<proteinExistence type="predicted"/>
<dbReference type="Proteomes" id="UP000073492">
    <property type="component" value="Unassembled WGS sequence"/>
</dbReference>
<accession>A0A139HFK3</accession>